<dbReference type="WormBase" id="Bm7641">
    <property type="protein sequence ID" value="BM42424"/>
    <property type="gene ID" value="WBGene00227902"/>
</dbReference>
<accession>A0A0J9Y0K7</accession>
<dbReference type="EMBL" id="LN857008">
    <property type="protein sequence ID" value="CDP99356.1"/>
    <property type="molecule type" value="Genomic_DNA"/>
</dbReference>
<dbReference type="AlphaFoldDB" id="A0A0J9Y0K7"/>
<proteinExistence type="predicted"/>
<protein>
    <submittedName>
        <fullName evidence="1">Bm7641</fullName>
    </submittedName>
</protein>
<evidence type="ECO:0000313" key="2">
    <source>
        <dbReference type="WormBase" id="Bm7641"/>
    </source>
</evidence>
<name>A0A0J9Y0K7_BRUMA</name>
<reference evidence="1" key="2">
    <citation type="submission" date="2012-12" db="EMBL/GenBank/DDBJ databases">
        <authorList>
            <person name="Gao Y.W."/>
            <person name="Fan S.T."/>
            <person name="Sun H.T."/>
            <person name="Wang Z."/>
            <person name="Gao X.L."/>
            <person name="Li Y.G."/>
            <person name="Wang T.C."/>
            <person name="Zhang K."/>
            <person name="Xu W.W."/>
            <person name="Yu Z.J."/>
            <person name="Xia X.Z."/>
        </authorList>
    </citation>
    <scope>NUCLEOTIDE SEQUENCE</scope>
    <source>
        <strain evidence="1">FR3</strain>
    </source>
</reference>
<evidence type="ECO:0000313" key="1">
    <source>
        <dbReference type="EMBL" id="CDP99356.1"/>
    </source>
</evidence>
<gene>
    <name evidence="1 2" type="ORF">Bm7641</name>
    <name evidence="1" type="ORF">BM_Bm7641</name>
</gene>
<sequence length="146" mass="17367">MRFTIWLLRNLNIPEWNRRVWEIGYRGPPLPKLKIKGRPDYPISGNAIRQLQDKMKIEYEVMKCLATPYLSKEMEHAYIKKYGTCAEQREKEFLEMEQRRMPGKSKKRIVGSGEVLKAKANIGNLLHEHRTIESSLKELIVRQRWD</sequence>
<reference evidence="1" key="1">
    <citation type="journal article" date="2007" name="Science">
        <title>Draft genome of the filarial nematode parasite Brugia malayi.</title>
        <authorList>
            <person name="Ghedin E."/>
            <person name="Wang S."/>
            <person name="Spiro D."/>
            <person name="Caler E."/>
            <person name="Zhao Q."/>
            <person name="Crabtree J."/>
            <person name="Allen J.E."/>
            <person name="Delcher A.L."/>
            <person name="Guiliano D.B."/>
            <person name="Miranda-Saavedra D."/>
            <person name="Angiuoli S.V."/>
            <person name="Creasy T."/>
            <person name="Amedeo P."/>
            <person name="Haas B."/>
            <person name="El-Sayed N.M."/>
            <person name="Wortman J.R."/>
            <person name="Feldblyum T."/>
            <person name="Tallon L."/>
            <person name="Schatz M."/>
            <person name="Shumway M."/>
            <person name="Koo H."/>
            <person name="Salzberg S.L."/>
            <person name="Schobel S."/>
            <person name="Pertea M."/>
            <person name="Pop M."/>
            <person name="White O."/>
            <person name="Barton G.J."/>
            <person name="Carlow C.K."/>
            <person name="Crawford M.J."/>
            <person name="Daub J."/>
            <person name="Dimmic M.W."/>
            <person name="Estes C.F."/>
            <person name="Foster J.M."/>
            <person name="Ganatra M."/>
            <person name="Gregory W.F."/>
            <person name="Johnson N.M."/>
            <person name="Jin J."/>
            <person name="Komuniecki R."/>
            <person name="Korf I."/>
            <person name="Kumar S."/>
            <person name="Laney S."/>
            <person name="Li B.W."/>
            <person name="Li W."/>
            <person name="Lindblom T.H."/>
            <person name="Lustigman S."/>
            <person name="Ma D."/>
            <person name="Maina C.V."/>
            <person name="Martin D.M."/>
            <person name="McCarter J.P."/>
            <person name="McReynolds L."/>
            <person name="Mitreva M."/>
            <person name="Nutman T.B."/>
            <person name="Parkinson J."/>
            <person name="Peregrin-Alvarez J.M."/>
            <person name="Poole C."/>
            <person name="Ren Q."/>
            <person name="Saunders L."/>
            <person name="Sluder A.E."/>
            <person name="Smith K."/>
            <person name="Stanke M."/>
            <person name="Unnasch T.R."/>
            <person name="Ware J."/>
            <person name="Wei A.D."/>
            <person name="Weil G."/>
            <person name="Williams D.J."/>
            <person name="Zhang Y."/>
            <person name="Williams S.A."/>
            <person name="Fraser-Liggett C."/>
            <person name="Slatko B."/>
            <person name="Blaxter M.L."/>
            <person name="Scott A.L."/>
        </authorList>
    </citation>
    <scope>NUCLEOTIDE SEQUENCE</scope>
    <source>
        <strain evidence="1">FR3</strain>
    </source>
</reference>
<organism evidence="1">
    <name type="scientific">Brugia malayi</name>
    <name type="common">Filarial nematode worm</name>
    <dbReference type="NCBI Taxonomy" id="6279"/>
    <lineage>
        <taxon>Eukaryota</taxon>
        <taxon>Metazoa</taxon>
        <taxon>Ecdysozoa</taxon>
        <taxon>Nematoda</taxon>
        <taxon>Chromadorea</taxon>
        <taxon>Rhabditida</taxon>
        <taxon>Spirurina</taxon>
        <taxon>Spiruromorpha</taxon>
        <taxon>Filarioidea</taxon>
        <taxon>Onchocercidae</taxon>
        <taxon>Brugia</taxon>
    </lineage>
</organism>
<dbReference type="OMA" id="MKCLATP"/>